<dbReference type="InterPro" id="IPR007696">
    <property type="entry name" value="DNA_mismatch_repair_MutS_core"/>
</dbReference>
<dbReference type="FunFam" id="1.10.1420.10:FF:000003">
    <property type="entry name" value="DNA mismatch repair protein"/>
    <property type="match status" value="1"/>
</dbReference>
<keyword evidence="7" id="KW-0175">Coiled coil</keyword>
<dbReference type="STRING" id="269621.A0A238FBG9"/>
<dbReference type="PROSITE" id="PS00486">
    <property type="entry name" value="DNA_MISMATCH_REPAIR_2"/>
    <property type="match status" value="1"/>
</dbReference>
<feature type="region of interest" description="Disordered" evidence="8">
    <location>
        <begin position="299"/>
        <end position="321"/>
    </location>
</feature>
<evidence type="ECO:0000256" key="2">
    <source>
        <dbReference type="ARBA" id="ARBA00022741"/>
    </source>
</evidence>
<dbReference type="AlphaFoldDB" id="A0A238FBG9"/>
<evidence type="ECO:0000256" key="7">
    <source>
        <dbReference type="SAM" id="Coils"/>
    </source>
</evidence>
<dbReference type="InterPro" id="IPR027417">
    <property type="entry name" value="P-loop_NTPase"/>
</dbReference>
<dbReference type="Gene3D" id="3.40.50.300">
    <property type="entry name" value="P-loop containing nucleotide triphosphate hydrolases"/>
    <property type="match status" value="1"/>
</dbReference>
<accession>A0A238FBG9</accession>
<reference evidence="11" key="1">
    <citation type="submission" date="2016-09" db="EMBL/GenBank/DDBJ databases">
        <authorList>
            <person name="Jeantristanb JTB J.-T."/>
            <person name="Ricardo R."/>
        </authorList>
    </citation>
    <scope>NUCLEOTIDE SEQUENCE [LARGE SCALE GENOMIC DNA]</scope>
</reference>
<comment type="similarity">
    <text evidence="1">Belongs to the DNA mismatch repair MutS family.</text>
</comment>
<dbReference type="Gene3D" id="3.30.420.110">
    <property type="entry name" value="MutS, connector domain"/>
    <property type="match status" value="1"/>
</dbReference>
<keyword evidence="11" id="KW-1185">Reference proteome</keyword>
<dbReference type="InterPro" id="IPR007861">
    <property type="entry name" value="DNA_mismatch_repair_MutS_clamp"/>
</dbReference>
<keyword evidence="3" id="KW-0227">DNA damage</keyword>
<dbReference type="SMART" id="SM00533">
    <property type="entry name" value="MUTSd"/>
    <property type="match status" value="1"/>
</dbReference>
<dbReference type="PIRSF" id="PIRSF005813">
    <property type="entry name" value="MSH2"/>
    <property type="match status" value="1"/>
</dbReference>
<dbReference type="SMART" id="SM00534">
    <property type="entry name" value="MUTSac"/>
    <property type="match status" value="1"/>
</dbReference>
<evidence type="ECO:0000256" key="4">
    <source>
        <dbReference type="ARBA" id="ARBA00022840"/>
    </source>
</evidence>
<keyword evidence="6" id="KW-0234">DNA repair</keyword>
<dbReference type="Pfam" id="PF05192">
    <property type="entry name" value="MutS_III"/>
    <property type="match status" value="1"/>
</dbReference>
<evidence type="ECO:0000256" key="6">
    <source>
        <dbReference type="ARBA" id="ARBA00023204"/>
    </source>
</evidence>
<dbReference type="GO" id="GO:0140664">
    <property type="term" value="F:ATP-dependent DNA damage sensor activity"/>
    <property type="evidence" value="ECO:0007669"/>
    <property type="project" value="InterPro"/>
</dbReference>
<dbReference type="InterPro" id="IPR011184">
    <property type="entry name" value="DNA_mismatch_repair_Msh2"/>
</dbReference>
<dbReference type="Gene3D" id="1.10.1420.10">
    <property type="match status" value="2"/>
</dbReference>
<dbReference type="GO" id="GO:0005524">
    <property type="term" value="F:ATP binding"/>
    <property type="evidence" value="ECO:0007669"/>
    <property type="project" value="UniProtKB-KW"/>
</dbReference>
<sequence length="1048" mass="115531">MSPPLQYGAGKKDDSNADQADNSFCDVIRKLPATPAGTVRLFDRGDFYSAFGSDAIYIATHHYKTQTVIKKLGKISSMYPDGLPAVAMSIAVAQGFLRDALTTKQLRIEIYESAGGKNASKWTLNKQASPGNLAQVEDLLFAHTDMLAAPVILALKLQVKDNVKTVGVTFADTSRQEMGVAEFIDNDLFSNTEVGSHAADSEWRILTTDHQHLHQALLIQLGVKEVLLPSEDKATDYDLKKIYTLVERCNIVLTDRKKSEFRAPTKKLCSANLPILNGATDEFTAKDVEQDLNRLLRGDVPASTRRKPTSPVATPPHTDLRTPSLSLAELDLKVAMASTAALISYLGLMADDSNFGSYQLVTHDLKQYMKLDASALRALNRTSMIPPDFQIEKPTLNDHASVTVMPDPTGMGSGGSKNMSVFGLLNRCKTSQGTRMLAQWLKQPLVNLHSIQQRQDLVECFFEDTELRQAVVNDYLKSMPDFHRISKRFQKGAASLEDVVRVYQALLLLPGLLTVLENGADGNQRWRELIDEVYLVGLKDNATFLQPMREMVEETIDLDELDRHQFVIKPDFDETLQELKQQLEQVRDSLDEEHQRVAEDLKMDTDNKVLHFEQSPLYGYCFRLTRKEGSAIKNKKAYIELKNQTNGVHFTTKQLKSLNDDHKDLTKQYEKKQSALVKEVIAIAASYCPVLETLNNLLAHLDVVASLATASLNAPISYVKPVVCEQVEGSLNLVDARHPCLEVMEGINFIANDISLERDLSEFQIITGPNMGGKSTFIRSAGVISLMAQIGCFVPCTSATVPIFDSILCRVGAGDSQLKGVSTFMAEMLETAAILKSATRDSLVIIDELGRGTSTYDGFGLAWAISEHLAKETRAAVLFASHFHELTALAHEIPHVKNLHVVAHVDPKPDSLTGKEITLLYKVEPGVCDQSFGIHVAELANFPEEVVKVSDTDGSLGYQSGEAATTASTLSPEAIAEGTALVEEFLNAWASGNNAAEAAADGEDTEMAEADGEAEVTKEYALLLKVFETYKDRFESTEWTKTVLPQTY</sequence>
<organism evidence="10 11">
    <name type="scientific">Microbotryum intermedium</name>
    <dbReference type="NCBI Taxonomy" id="269621"/>
    <lineage>
        <taxon>Eukaryota</taxon>
        <taxon>Fungi</taxon>
        <taxon>Dikarya</taxon>
        <taxon>Basidiomycota</taxon>
        <taxon>Pucciniomycotina</taxon>
        <taxon>Microbotryomycetes</taxon>
        <taxon>Microbotryales</taxon>
        <taxon>Microbotryaceae</taxon>
        <taxon>Microbotryum</taxon>
    </lineage>
</organism>
<dbReference type="InterPro" id="IPR036678">
    <property type="entry name" value="MutS_con_dom_sf"/>
</dbReference>
<dbReference type="GO" id="GO:0006298">
    <property type="term" value="P:mismatch repair"/>
    <property type="evidence" value="ECO:0007669"/>
    <property type="project" value="InterPro"/>
</dbReference>
<dbReference type="InterPro" id="IPR000432">
    <property type="entry name" value="DNA_mismatch_repair_MutS_C"/>
</dbReference>
<dbReference type="Proteomes" id="UP000198372">
    <property type="component" value="Unassembled WGS sequence"/>
</dbReference>
<dbReference type="InterPro" id="IPR045076">
    <property type="entry name" value="MutS"/>
</dbReference>
<feature type="coiled-coil region" evidence="7">
    <location>
        <begin position="648"/>
        <end position="675"/>
    </location>
</feature>
<proteinExistence type="inferred from homology"/>
<dbReference type="GO" id="GO:0032301">
    <property type="term" value="C:MutSalpha complex"/>
    <property type="evidence" value="ECO:0007669"/>
    <property type="project" value="TreeGrafter"/>
</dbReference>
<gene>
    <name evidence="10" type="ORF">BQ2448_2264</name>
</gene>
<dbReference type="InterPro" id="IPR032642">
    <property type="entry name" value="Msh2_ATP-bd"/>
</dbReference>
<evidence type="ECO:0000256" key="3">
    <source>
        <dbReference type="ARBA" id="ARBA00022763"/>
    </source>
</evidence>
<evidence type="ECO:0000256" key="8">
    <source>
        <dbReference type="SAM" id="MobiDB-lite"/>
    </source>
</evidence>
<protein>
    <submittedName>
        <fullName evidence="10">BQ2448_2264 protein</fullName>
    </submittedName>
</protein>
<dbReference type="GO" id="GO:0030983">
    <property type="term" value="F:mismatched DNA binding"/>
    <property type="evidence" value="ECO:0007669"/>
    <property type="project" value="InterPro"/>
</dbReference>
<dbReference type="InterPro" id="IPR016151">
    <property type="entry name" value="DNA_mismatch_repair_MutS_N"/>
</dbReference>
<dbReference type="GO" id="GO:0006312">
    <property type="term" value="P:mitotic recombination"/>
    <property type="evidence" value="ECO:0007669"/>
    <property type="project" value="TreeGrafter"/>
</dbReference>
<dbReference type="OrthoDB" id="121051at2759"/>
<dbReference type="Gene3D" id="3.40.1170.10">
    <property type="entry name" value="DNA repair protein MutS, domain I"/>
    <property type="match status" value="1"/>
</dbReference>
<keyword evidence="4" id="KW-0067">ATP-binding</keyword>
<dbReference type="FunFam" id="3.40.50.300:FF:005021">
    <property type="entry name" value="Predicted protein"/>
    <property type="match status" value="1"/>
</dbReference>
<feature type="coiled-coil region" evidence="7">
    <location>
        <begin position="569"/>
        <end position="600"/>
    </location>
</feature>
<dbReference type="Pfam" id="PF01624">
    <property type="entry name" value="MutS_I"/>
    <property type="match status" value="1"/>
</dbReference>
<dbReference type="Pfam" id="PF00488">
    <property type="entry name" value="MutS_V"/>
    <property type="match status" value="1"/>
</dbReference>
<dbReference type="SUPFAM" id="SSF48334">
    <property type="entry name" value="DNA repair protein MutS, domain III"/>
    <property type="match status" value="1"/>
</dbReference>
<evidence type="ECO:0000256" key="1">
    <source>
        <dbReference type="ARBA" id="ARBA00006271"/>
    </source>
</evidence>
<dbReference type="InterPro" id="IPR007695">
    <property type="entry name" value="DNA_mismatch_repair_MutS-lik_N"/>
</dbReference>
<evidence type="ECO:0000313" key="10">
    <source>
        <dbReference type="EMBL" id="SCV69244.1"/>
    </source>
</evidence>
<dbReference type="PANTHER" id="PTHR11361:SF35">
    <property type="entry name" value="DNA MISMATCH REPAIR PROTEIN MSH2"/>
    <property type="match status" value="1"/>
</dbReference>
<name>A0A238FBG9_9BASI</name>
<dbReference type="CDD" id="cd03285">
    <property type="entry name" value="ABC_MSH2_euk"/>
    <property type="match status" value="1"/>
</dbReference>
<evidence type="ECO:0000313" key="11">
    <source>
        <dbReference type="Proteomes" id="UP000198372"/>
    </source>
</evidence>
<evidence type="ECO:0000256" key="5">
    <source>
        <dbReference type="ARBA" id="ARBA00023125"/>
    </source>
</evidence>
<keyword evidence="2" id="KW-0547">Nucleotide-binding</keyword>
<keyword evidence="5" id="KW-0238">DNA-binding</keyword>
<evidence type="ECO:0000259" key="9">
    <source>
        <dbReference type="PROSITE" id="PS00486"/>
    </source>
</evidence>
<feature type="domain" description="DNA mismatch repair proteins mutS family" evidence="9">
    <location>
        <begin position="842"/>
        <end position="858"/>
    </location>
</feature>
<dbReference type="Pfam" id="PF05190">
    <property type="entry name" value="MutS_IV"/>
    <property type="match status" value="1"/>
</dbReference>
<dbReference type="SUPFAM" id="SSF52540">
    <property type="entry name" value="P-loop containing nucleoside triphosphate hydrolases"/>
    <property type="match status" value="1"/>
</dbReference>
<dbReference type="EMBL" id="FMSP01000004">
    <property type="protein sequence ID" value="SCV69244.1"/>
    <property type="molecule type" value="Genomic_DNA"/>
</dbReference>
<dbReference type="PANTHER" id="PTHR11361">
    <property type="entry name" value="DNA MISMATCH REPAIR PROTEIN MUTS FAMILY MEMBER"/>
    <property type="match status" value="1"/>
</dbReference>
<dbReference type="InterPro" id="IPR036187">
    <property type="entry name" value="DNA_mismatch_repair_MutS_sf"/>
</dbReference>